<dbReference type="GO" id="GO:0030170">
    <property type="term" value="F:pyridoxal phosphate binding"/>
    <property type="evidence" value="ECO:0007669"/>
    <property type="project" value="UniProtKB-UniRule"/>
</dbReference>
<comment type="function">
    <text evidence="9">Catalyzes the reversible interconversion of serine and glycine with tetrahydromethanopterin (H4MPT) serving as the one-carbon carrier. Also exhibits a pteridine-independent aldolase activity toward beta-hydroxyamino acids, producing glycine and aldehydes, via a retro-aldol mechanism.</text>
</comment>
<comment type="subunit">
    <text evidence="3 9">Homodimer.</text>
</comment>
<dbReference type="InterPro" id="IPR039429">
    <property type="entry name" value="SHMT-like_dom"/>
</dbReference>
<evidence type="ECO:0000256" key="1">
    <source>
        <dbReference type="ARBA" id="ARBA00001933"/>
    </source>
</evidence>
<evidence type="ECO:0000313" key="14">
    <source>
        <dbReference type="Proteomes" id="UP000028501"/>
    </source>
</evidence>
<gene>
    <name evidence="9" type="primary">glyA</name>
    <name evidence="13" type="ORF">AFULGI_00009360</name>
</gene>
<evidence type="ECO:0000256" key="8">
    <source>
        <dbReference type="ARBA" id="ARBA00022898"/>
    </source>
</evidence>
<keyword evidence="11" id="KW-0175">Coiled coil</keyword>
<keyword evidence="5 9" id="KW-0554">One-carbon metabolism</keyword>
<dbReference type="HOGENOM" id="CLU_022477_2_1_2"/>
<dbReference type="GO" id="GO:0005737">
    <property type="term" value="C:cytoplasm"/>
    <property type="evidence" value="ECO:0007669"/>
    <property type="project" value="UniProtKB-SubCell"/>
</dbReference>
<dbReference type="HAMAP" id="MF_00051">
    <property type="entry name" value="SHMT"/>
    <property type="match status" value="1"/>
</dbReference>
<dbReference type="GO" id="GO:0019264">
    <property type="term" value="P:glycine biosynthetic process from serine"/>
    <property type="evidence" value="ECO:0007669"/>
    <property type="project" value="UniProtKB-UniRule"/>
</dbReference>
<comment type="caution">
    <text evidence="9">Lacks conserved residue(s) required for the propagation of feature annotation.</text>
</comment>
<evidence type="ECO:0000256" key="9">
    <source>
        <dbReference type="HAMAP-Rule" id="MF_00051"/>
    </source>
</evidence>
<feature type="site" description="Plays an important role in substrate specificity" evidence="9">
    <location>
        <position position="238"/>
    </location>
</feature>
<evidence type="ECO:0000313" key="13">
    <source>
        <dbReference type="EMBL" id="AIG97728.1"/>
    </source>
</evidence>
<dbReference type="AlphaFoldDB" id="A0A075WJH5"/>
<dbReference type="UniPathway" id="UPA00288">
    <property type="reaction ID" value="UER01023"/>
</dbReference>
<comment type="subcellular location">
    <subcellularLocation>
        <location evidence="9">Cytoplasm</location>
    </subcellularLocation>
</comment>
<dbReference type="EMBL" id="CP006577">
    <property type="protein sequence ID" value="AIG97728.1"/>
    <property type="molecule type" value="Genomic_DNA"/>
</dbReference>
<evidence type="ECO:0000259" key="12">
    <source>
        <dbReference type="Pfam" id="PF00464"/>
    </source>
</evidence>
<evidence type="ECO:0000256" key="6">
    <source>
        <dbReference type="ARBA" id="ARBA00022605"/>
    </source>
</evidence>
<dbReference type="SUPFAM" id="SSF53383">
    <property type="entry name" value="PLP-dependent transferases"/>
    <property type="match status" value="1"/>
</dbReference>
<dbReference type="GO" id="GO:0008168">
    <property type="term" value="F:methyltransferase activity"/>
    <property type="evidence" value="ECO:0007669"/>
    <property type="project" value="UniProtKB-KW"/>
</dbReference>
<dbReference type="InterPro" id="IPR015424">
    <property type="entry name" value="PyrdxlP-dep_Trfase"/>
</dbReference>
<comment type="cofactor">
    <cofactor evidence="1 9 10">
        <name>pyridoxal 5'-phosphate</name>
        <dbReference type="ChEBI" id="CHEBI:597326"/>
    </cofactor>
</comment>
<proteinExistence type="inferred from homology"/>
<reference evidence="13 14" key="1">
    <citation type="submission" date="2013-07" db="EMBL/GenBank/DDBJ databases">
        <title>Genome of Archaeoglobus fulgidus.</title>
        <authorList>
            <person name="Fiebig A."/>
            <person name="Birkeland N.-K."/>
        </authorList>
    </citation>
    <scope>NUCLEOTIDE SEQUENCE [LARGE SCALE GENOMIC DNA]</scope>
    <source>
        <strain evidence="13 14">DSM 8774</strain>
    </source>
</reference>
<keyword evidence="4 9" id="KW-0963">Cytoplasm</keyword>
<evidence type="ECO:0000256" key="7">
    <source>
        <dbReference type="ARBA" id="ARBA00022679"/>
    </source>
</evidence>
<dbReference type="PIRSF" id="PIRSF000412">
    <property type="entry name" value="SHMT"/>
    <property type="match status" value="1"/>
</dbReference>
<evidence type="ECO:0000256" key="5">
    <source>
        <dbReference type="ARBA" id="ARBA00022563"/>
    </source>
</evidence>
<keyword evidence="6 9" id="KW-0028">Amino-acid biosynthesis</keyword>
<keyword evidence="7 9" id="KW-0808">Transferase</keyword>
<dbReference type="NCBIfam" id="NF000586">
    <property type="entry name" value="PRK00011.1"/>
    <property type="match status" value="1"/>
</dbReference>
<dbReference type="InterPro" id="IPR001085">
    <property type="entry name" value="Ser_HO-MeTrfase"/>
</dbReference>
<evidence type="ECO:0000256" key="3">
    <source>
        <dbReference type="ARBA" id="ARBA00011738"/>
    </source>
</evidence>
<dbReference type="InterPro" id="IPR019798">
    <property type="entry name" value="Ser_HO-MeTrfase_PLP_BS"/>
</dbReference>
<evidence type="ECO:0000256" key="2">
    <source>
        <dbReference type="ARBA" id="ARBA00006376"/>
    </source>
</evidence>
<dbReference type="SMR" id="A0A075WJH5"/>
<dbReference type="Pfam" id="PF00464">
    <property type="entry name" value="SHMT"/>
    <property type="match status" value="1"/>
</dbReference>
<dbReference type="GO" id="GO:0035999">
    <property type="term" value="P:tetrahydrofolate interconversion"/>
    <property type="evidence" value="ECO:0007669"/>
    <property type="project" value="InterPro"/>
</dbReference>
<name>A0A075WJH5_ARCFL</name>
<comment type="pathway">
    <text evidence="9">Amino-acid biosynthesis; glycine biosynthesis; glycine from L-serine: step 1/1.</text>
</comment>
<feature type="domain" description="Serine hydroxymethyltransferase-like" evidence="12">
    <location>
        <begin position="21"/>
        <end position="394"/>
    </location>
</feature>
<dbReference type="InterPro" id="IPR015422">
    <property type="entry name" value="PyrdxlP-dep_Trfase_small"/>
</dbReference>
<dbReference type="FunFam" id="3.40.640.10:FF:000101">
    <property type="entry name" value="Serine hydroxymethyltransferase"/>
    <property type="match status" value="1"/>
</dbReference>
<dbReference type="PANTHER" id="PTHR11680:SF35">
    <property type="entry name" value="SERINE HYDROXYMETHYLTRANSFERASE 1"/>
    <property type="match status" value="1"/>
</dbReference>
<dbReference type="KEGG" id="afg:AFULGI_00009360"/>
<dbReference type="Proteomes" id="UP000028501">
    <property type="component" value="Chromosome"/>
</dbReference>
<dbReference type="GO" id="GO:0032259">
    <property type="term" value="P:methylation"/>
    <property type="evidence" value="ECO:0007669"/>
    <property type="project" value="UniProtKB-KW"/>
</dbReference>
<dbReference type="Gene3D" id="3.90.1150.10">
    <property type="entry name" value="Aspartate Aminotransferase, domain 1"/>
    <property type="match status" value="1"/>
</dbReference>
<feature type="modified residue" description="N6-(pyridoxal phosphate)lysine" evidence="9 10">
    <location>
        <position position="239"/>
    </location>
</feature>
<accession>A0A075WJH5</accession>
<feature type="coiled-coil region" evidence="11">
    <location>
        <begin position="391"/>
        <end position="425"/>
    </location>
</feature>
<comment type="catalytic activity">
    <reaction evidence="9">
        <text>5,10-methylenetetrahydromethanopterin + glycine + H2O = 5,6,7,8-tetrahydromethanopterin + L-serine</text>
        <dbReference type="Rhea" id="RHEA:47104"/>
        <dbReference type="ChEBI" id="CHEBI:15377"/>
        <dbReference type="ChEBI" id="CHEBI:33384"/>
        <dbReference type="ChEBI" id="CHEBI:57305"/>
        <dbReference type="ChEBI" id="CHEBI:57818"/>
        <dbReference type="ChEBI" id="CHEBI:58103"/>
    </reaction>
</comment>
<comment type="similarity">
    <text evidence="2 9">Belongs to the SHMT family.</text>
</comment>
<sequence length="438" mass="48917">MRDVHGSLKYFSSVAEDMNPSDVFQIIEGHTKLMRDSIPLIASENLTSLSVRRCYVSDLGHRYAEGRVGERFYEGCKYVDQIESMAIELTRKIFEAEHANVQPISGVVANLAAFFALTNVGDTIMSISVPCGGHISHDRVSAAGLRGLRVIHYPFNSEEMSVDVDETRKVAERERPKLFILGSSLILFRQPVKEIREIADEIGAYVMYDASHVLGLIAGKAFQNPLKEGADVMTGSTHKTFFGPQRAIIASRKELAEKVDRAVFPGVVSNHHLNTLAGYVVAAMEMLEFGEDYAKQVVRNAKALAEELYSLGYKVLGEKRGFTETHQVAVDVREFGGGERVAKVLENAGIILNKNLLPWDSLEKTANPSGIRIGVQEVTRIGMKEEEMRAIAEIMDAAIKEKKSVDELRNEVKELKERFNVIKYSFDESEAYHFPDLR</sequence>
<feature type="binding site" evidence="9">
    <location>
        <begin position="133"/>
        <end position="135"/>
    </location>
    <ligand>
        <name>(6S)-5,6,7,8-tetrahydrofolate</name>
        <dbReference type="ChEBI" id="CHEBI:57453"/>
    </ligand>
</feature>
<dbReference type="FunFam" id="3.90.1150.10:FF:000114">
    <property type="entry name" value="Serine hydroxymethyltransferase"/>
    <property type="match status" value="1"/>
</dbReference>
<keyword evidence="8 9" id="KW-0663">Pyridoxal phosphate</keyword>
<keyword evidence="13" id="KW-0489">Methyltransferase</keyword>
<dbReference type="CDD" id="cd00378">
    <property type="entry name" value="SHMT"/>
    <property type="match status" value="1"/>
</dbReference>
<evidence type="ECO:0000256" key="11">
    <source>
        <dbReference type="SAM" id="Coils"/>
    </source>
</evidence>
<evidence type="ECO:0000256" key="10">
    <source>
        <dbReference type="PIRSR" id="PIRSR000412-50"/>
    </source>
</evidence>
<dbReference type="EC" id="2.1.2.-" evidence="9"/>
<organism evidence="13 14">
    <name type="scientific">Archaeoglobus fulgidus DSM 8774</name>
    <dbReference type="NCBI Taxonomy" id="1344584"/>
    <lineage>
        <taxon>Archaea</taxon>
        <taxon>Methanobacteriati</taxon>
        <taxon>Methanobacteriota</taxon>
        <taxon>Archaeoglobi</taxon>
        <taxon>Archaeoglobales</taxon>
        <taxon>Archaeoglobaceae</taxon>
        <taxon>Archaeoglobus</taxon>
    </lineage>
</organism>
<dbReference type="GO" id="GO:0004372">
    <property type="term" value="F:glycine hydroxymethyltransferase activity"/>
    <property type="evidence" value="ECO:0007669"/>
    <property type="project" value="UniProtKB-UniRule"/>
</dbReference>
<dbReference type="InterPro" id="IPR049943">
    <property type="entry name" value="Ser_HO-MeTrfase-like"/>
</dbReference>
<protein>
    <recommendedName>
        <fullName evidence="9">Serine hydroxymethyltransferase</fullName>
        <shortName evidence="9">SHMT</shortName>
        <shortName evidence="9">Serine methylase</shortName>
        <ecNumber evidence="9">2.1.2.-</ecNumber>
    </recommendedName>
</protein>
<dbReference type="PROSITE" id="PS00096">
    <property type="entry name" value="SHMT"/>
    <property type="match status" value="1"/>
</dbReference>
<dbReference type="PANTHER" id="PTHR11680">
    <property type="entry name" value="SERINE HYDROXYMETHYLTRANSFERASE"/>
    <property type="match status" value="1"/>
</dbReference>
<evidence type="ECO:0000256" key="4">
    <source>
        <dbReference type="ARBA" id="ARBA00022490"/>
    </source>
</evidence>
<dbReference type="InterPro" id="IPR015421">
    <property type="entry name" value="PyrdxlP-dep_Trfase_major"/>
</dbReference>
<dbReference type="Gene3D" id="3.40.640.10">
    <property type="entry name" value="Type I PLP-dependent aspartate aminotransferase-like (Major domain)"/>
    <property type="match status" value="1"/>
</dbReference>